<feature type="compositionally biased region" description="Basic and acidic residues" evidence="1">
    <location>
        <begin position="449"/>
        <end position="462"/>
    </location>
</feature>
<name>A0A423WDJ7_9PEZI</name>
<evidence type="ECO:0000313" key="5">
    <source>
        <dbReference type="Proteomes" id="UP000285146"/>
    </source>
</evidence>
<dbReference type="InParanoid" id="A0A423WDJ7"/>
<proteinExistence type="predicted"/>
<feature type="transmembrane region" description="Helical" evidence="2">
    <location>
        <begin position="230"/>
        <end position="253"/>
    </location>
</feature>
<keyword evidence="2" id="KW-1133">Transmembrane helix</keyword>
<feature type="chain" id="PRO_5019176251" evidence="3">
    <location>
        <begin position="32"/>
        <end position="505"/>
    </location>
</feature>
<keyword evidence="5" id="KW-1185">Reference proteome</keyword>
<feature type="region of interest" description="Disordered" evidence="1">
    <location>
        <begin position="324"/>
        <end position="356"/>
    </location>
</feature>
<evidence type="ECO:0000256" key="2">
    <source>
        <dbReference type="SAM" id="Phobius"/>
    </source>
</evidence>
<feature type="compositionally biased region" description="Low complexity" evidence="1">
    <location>
        <begin position="345"/>
        <end position="356"/>
    </location>
</feature>
<evidence type="ECO:0000313" key="4">
    <source>
        <dbReference type="EMBL" id="ROW01437.1"/>
    </source>
</evidence>
<dbReference type="STRING" id="1230097.A0A423WDJ7"/>
<evidence type="ECO:0000256" key="3">
    <source>
        <dbReference type="SAM" id="SignalP"/>
    </source>
</evidence>
<reference evidence="4 5" key="1">
    <citation type="submission" date="2015-09" db="EMBL/GenBank/DDBJ databases">
        <title>Host preference determinants of Valsa canker pathogens revealed by comparative genomics.</title>
        <authorList>
            <person name="Yin Z."/>
            <person name="Huang L."/>
        </authorList>
    </citation>
    <scope>NUCLEOTIDE SEQUENCE [LARGE SCALE GENOMIC DNA]</scope>
    <source>
        <strain evidence="4 5">SXYLt</strain>
    </source>
</reference>
<gene>
    <name evidence="4" type="ORF">VPNG_07581</name>
</gene>
<dbReference type="OrthoDB" id="5425848at2759"/>
<accession>A0A423WDJ7</accession>
<feature type="compositionally biased region" description="Polar residues" evidence="1">
    <location>
        <begin position="418"/>
        <end position="431"/>
    </location>
</feature>
<feature type="region of interest" description="Disordered" evidence="1">
    <location>
        <begin position="373"/>
        <end position="505"/>
    </location>
</feature>
<keyword evidence="2" id="KW-0472">Membrane</keyword>
<feature type="signal peptide" evidence="3">
    <location>
        <begin position="1"/>
        <end position="31"/>
    </location>
</feature>
<feature type="compositionally biased region" description="Basic and acidic residues" evidence="1">
    <location>
        <begin position="333"/>
        <end position="344"/>
    </location>
</feature>
<dbReference type="Proteomes" id="UP000285146">
    <property type="component" value="Unassembled WGS sequence"/>
</dbReference>
<feature type="compositionally biased region" description="Low complexity" evidence="1">
    <location>
        <begin position="404"/>
        <end position="416"/>
    </location>
</feature>
<organism evidence="4 5">
    <name type="scientific">Cytospora leucostoma</name>
    <dbReference type="NCBI Taxonomy" id="1230097"/>
    <lineage>
        <taxon>Eukaryota</taxon>
        <taxon>Fungi</taxon>
        <taxon>Dikarya</taxon>
        <taxon>Ascomycota</taxon>
        <taxon>Pezizomycotina</taxon>
        <taxon>Sordariomycetes</taxon>
        <taxon>Sordariomycetidae</taxon>
        <taxon>Diaporthales</taxon>
        <taxon>Cytosporaceae</taxon>
        <taxon>Cytospora</taxon>
    </lineage>
</organism>
<protein>
    <submittedName>
        <fullName evidence="4">Uncharacterized protein</fullName>
    </submittedName>
</protein>
<dbReference type="AlphaFoldDB" id="A0A423WDJ7"/>
<feature type="compositionally biased region" description="Basic and acidic residues" evidence="1">
    <location>
        <begin position="479"/>
        <end position="495"/>
    </location>
</feature>
<keyword evidence="2" id="KW-0812">Transmembrane</keyword>
<dbReference type="EMBL" id="LKEB01000054">
    <property type="protein sequence ID" value="ROW01437.1"/>
    <property type="molecule type" value="Genomic_DNA"/>
</dbReference>
<evidence type="ECO:0000256" key="1">
    <source>
        <dbReference type="SAM" id="MobiDB-lite"/>
    </source>
</evidence>
<sequence>MSPSTQQRLLSTATIPTLLLSLAALIQPTVANPFPKDDLHDSLGAGFLMDRSCATYCGSDNQYCCAEGQACTTSGTIAGCTNTADGGGYGLYTSTWTECDTYTSTVSSYYPATTASAGGTCTPEAGSNQVACGSICCASWQYCAYDGQCSANGAGVTTTAGVGGAGGGGTTYQTTYTSDGVTYTTGYSAPYRVTGTGTATGTAFLESSTATGGANGTAVTTGGASLSGGAIAGIVIGVIAGVIILLAICACCLMRGLWHSLLAIFGLGPNKKQRARGHDRETIIIEEERYARHGGGAGALGAAGTAAAAGAAGRRDRHDGWFAARPARSAATDSRRMSESEKRNLTGNAAGRNTNAAAGAGAMGTLAAMLGLRNNKNNTSRRKVVETKRVSRSSRPVRPRSDESSSYFSDSYTADSPSEFSSDVTYSSVYTQPEHAHAAQARGAVRPEPAVRDAGRGRRDYYKSNAPPDYAVSASSGGRTRDSRRSRSRRAEAARASRAQSRRRS</sequence>
<keyword evidence="3" id="KW-0732">Signal</keyword>
<comment type="caution">
    <text evidence="4">The sequence shown here is derived from an EMBL/GenBank/DDBJ whole genome shotgun (WGS) entry which is preliminary data.</text>
</comment>